<protein>
    <submittedName>
        <fullName evidence="2">Uncharacterized protein</fullName>
    </submittedName>
</protein>
<name>A0A8S9PTB5_BRACR</name>
<feature type="region of interest" description="Disordered" evidence="1">
    <location>
        <begin position="71"/>
        <end position="105"/>
    </location>
</feature>
<evidence type="ECO:0000256" key="1">
    <source>
        <dbReference type="SAM" id="MobiDB-lite"/>
    </source>
</evidence>
<dbReference type="AlphaFoldDB" id="A0A8S9PTB5"/>
<evidence type="ECO:0000313" key="3">
    <source>
        <dbReference type="Proteomes" id="UP000712600"/>
    </source>
</evidence>
<sequence length="105" mass="11303">MPIDVTEQVQPSLVNGVSLDLRVLVGTLVWRFPMRALALRWLVGYSGGYHCLKATFVDGGSFLGDGGSLGPASSSATYTHDQWIDESRIDPQTCEKESSSHDCGG</sequence>
<feature type="compositionally biased region" description="Basic and acidic residues" evidence="1">
    <location>
        <begin position="82"/>
        <end position="105"/>
    </location>
</feature>
<organism evidence="2 3">
    <name type="scientific">Brassica cretica</name>
    <name type="common">Mustard</name>
    <dbReference type="NCBI Taxonomy" id="69181"/>
    <lineage>
        <taxon>Eukaryota</taxon>
        <taxon>Viridiplantae</taxon>
        <taxon>Streptophyta</taxon>
        <taxon>Embryophyta</taxon>
        <taxon>Tracheophyta</taxon>
        <taxon>Spermatophyta</taxon>
        <taxon>Magnoliopsida</taxon>
        <taxon>eudicotyledons</taxon>
        <taxon>Gunneridae</taxon>
        <taxon>Pentapetalae</taxon>
        <taxon>rosids</taxon>
        <taxon>malvids</taxon>
        <taxon>Brassicales</taxon>
        <taxon>Brassicaceae</taxon>
        <taxon>Brassiceae</taxon>
        <taxon>Brassica</taxon>
    </lineage>
</organism>
<comment type="caution">
    <text evidence="2">The sequence shown here is derived from an EMBL/GenBank/DDBJ whole genome shotgun (WGS) entry which is preliminary data.</text>
</comment>
<feature type="compositionally biased region" description="Polar residues" evidence="1">
    <location>
        <begin position="71"/>
        <end position="80"/>
    </location>
</feature>
<reference evidence="2" key="1">
    <citation type="submission" date="2019-12" db="EMBL/GenBank/DDBJ databases">
        <title>Genome sequencing and annotation of Brassica cretica.</title>
        <authorList>
            <person name="Studholme D.J."/>
            <person name="Sarris P."/>
        </authorList>
    </citation>
    <scope>NUCLEOTIDE SEQUENCE</scope>
    <source>
        <strain evidence="2">PFS-109/04</strain>
        <tissue evidence="2">Leaf</tissue>
    </source>
</reference>
<gene>
    <name evidence="2" type="ORF">F2Q69_00048913</name>
</gene>
<dbReference type="Proteomes" id="UP000712600">
    <property type="component" value="Unassembled WGS sequence"/>
</dbReference>
<accession>A0A8S9PTB5</accession>
<evidence type="ECO:0000313" key="2">
    <source>
        <dbReference type="EMBL" id="KAF3527113.1"/>
    </source>
</evidence>
<proteinExistence type="predicted"/>
<dbReference type="EMBL" id="QGKX02001347">
    <property type="protein sequence ID" value="KAF3527113.1"/>
    <property type="molecule type" value="Genomic_DNA"/>
</dbReference>